<evidence type="ECO:0000313" key="1">
    <source>
        <dbReference type="EMBL" id="CAG8738110.1"/>
    </source>
</evidence>
<dbReference type="EMBL" id="CAJVQB010010252">
    <property type="protein sequence ID" value="CAG8738110.1"/>
    <property type="molecule type" value="Genomic_DNA"/>
</dbReference>
<comment type="caution">
    <text evidence="1">The sequence shown here is derived from an EMBL/GenBank/DDBJ whole genome shotgun (WGS) entry which is preliminary data.</text>
</comment>
<keyword evidence="2" id="KW-1185">Reference proteome</keyword>
<protein>
    <submittedName>
        <fullName evidence="1">5904_t:CDS:1</fullName>
    </submittedName>
</protein>
<reference evidence="1 2" key="1">
    <citation type="submission" date="2021-06" db="EMBL/GenBank/DDBJ databases">
        <authorList>
            <person name="Kallberg Y."/>
            <person name="Tangrot J."/>
            <person name="Rosling A."/>
        </authorList>
    </citation>
    <scope>NUCLEOTIDE SEQUENCE [LARGE SCALE GENOMIC DNA]</scope>
    <source>
        <strain evidence="1 2">120-4 pot B 10/14</strain>
    </source>
</reference>
<name>A0ABN7V6S0_GIGMA</name>
<evidence type="ECO:0000313" key="2">
    <source>
        <dbReference type="Proteomes" id="UP000789901"/>
    </source>
</evidence>
<gene>
    <name evidence="1" type="ORF">GMARGA_LOCUS15084</name>
</gene>
<organism evidence="1 2">
    <name type="scientific">Gigaspora margarita</name>
    <dbReference type="NCBI Taxonomy" id="4874"/>
    <lineage>
        <taxon>Eukaryota</taxon>
        <taxon>Fungi</taxon>
        <taxon>Fungi incertae sedis</taxon>
        <taxon>Mucoromycota</taxon>
        <taxon>Glomeromycotina</taxon>
        <taxon>Glomeromycetes</taxon>
        <taxon>Diversisporales</taxon>
        <taxon>Gigasporaceae</taxon>
        <taxon>Gigaspora</taxon>
    </lineage>
</organism>
<dbReference type="Proteomes" id="UP000789901">
    <property type="component" value="Unassembled WGS sequence"/>
</dbReference>
<proteinExistence type="predicted"/>
<accession>A0ABN7V6S0</accession>
<sequence>MKHVNQQAYSQSIIQSVAFHSNAQVANNMLISNRCYGFQDKSLEKFSISPCEQYNVFAGNSGYLVLVSNRTKQ</sequence>